<protein>
    <recommendedName>
        <fullName evidence="1">DNA-directed DNA polymerase</fullName>
        <ecNumber evidence="1">2.7.7.7</ecNumber>
    </recommendedName>
</protein>
<evidence type="ECO:0000256" key="7">
    <source>
        <dbReference type="ARBA" id="ARBA00049244"/>
    </source>
</evidence>
<reference evidence="9" key="2">
    <citation type="submission" date="2023-01" db="EMBL/GenBank/DDBJ databases">
        <title>Draft genome sequence of Sneathiella chinensis strain NBRC 103408.</title>
        <authorList>
            <person name="Sun Q."/>
            <person name="Mori K."/>
        </authorList>
    </citation>
    <scope>NUCLEOTIDE SEQUENCE</scope>
    <source>
        <strain evidence="9">NBRC 103408</strain>
    </source>
</reference>
<dbReference type="Gene3D" id="1.20.272.10">
    <property type="match status" value="1"/>
</dbReference>
<dbReference type="RefSeq" id="WP_169558988.1">
    <property type="nucleotide sequence ID" value="NZ_BSNF01000001.1"/>
</dbReference>
<proteinExistence type="inferred from homology"/>
<dbReference type="InterPro" id="IPR005790">
    <property type="entry name" value="DNA_polIII_delta"/>
</dbReference>
<dbReference type="PANTHER" id="PTHR34388:SF1">
    <property type="entry name" value="DNA POLYMERASE III SUBUNIT DELTA"/>
    <property type="match status" value="1"/>
</dbReference>
<accession>A0ABQ5TZU2</accession>
<comment type="catalytic activity">
    <reaction evidence="7">
        <text>DNA(n) + a 2'-deoxyribonucleoside 5'-triphosphate = DNA(n+1) + diphosphate</text>
        <dbReference type="Rhea" id="RHEA:22508"/>
        <dbReference type="Rhea" id="RHEA-COMP:17339"/>
        <dbReference type="Rhea" id="RHEA-COMP:17340"/>
        <dbReference type="ChEBI" id="CHEBI:33019"/>
        <dbReference type="ChEBI" id="CHEBI:61560"/>
        <dbReference type="ChEBI" id="CHEBI:173112"/>
        <dbReference type="EC" id="2.7.7.7"/>
    </reaction>
</comment>
<sequence length="340" mass="36951">MAEFKAAQLSNFLKKPDKKIRVFLVYGQDEGLVRERSKALCLTAVDSLDDPFCYSEIAAGDLSDDPARLMDEVTAISMMGGERVVRIRGAGNTHTNLLKPALDADLSNTLIVIEAGDLKKTASLVKLVSGASFGVIIACYKDKAQDITALIREVLGNAGLSANTDAVEYLRQNLGGDRALSRQELDKLVLYKGDDTTPITLDDVRTMIGDSSAENVFDVIDAALLGNIPLLEKSLNKAFFSGESPIAFLRMIQNQLKQLHKAALFMDRGVSSSEAIKKAGIPFFNQQKATMQLSGKNAAHMATSLSITLEAEMACKTTGYPAETICRRALLRIAMANRRR</sequence>
<evidence type="ECO:0000256" key="2">
    <source>
        <dbReference type="ARBA" id="ARBA00022679"/>
    </source>
</evidence>
<evidence type="ECO:0000256" key="5">
    <source>
        <dbReference type="ARBA" id="ARBA00022932"/>
    </source>
</evidence>
<evidence type="ECO:0000313" key="10">
    <source>
        <dbReference type="Proteomes" id="UP001161409"/>
    </source>
</evidence>
<evidence type="ECO:0000256" key="4">
    <source>
        <dbReference type="ARBA" id="ARBA00022705"/>
    </source>
</evidence>
<dbReference type="Gene3D" id="3.40.50.300">
    <property type="entry name" value="P-loop containing nucleotide triphosphate hydrolases"/>
    <property type="match status" value="1"/>
</dbReference>
<evidence type="ECO:0000256" key="3">
    <source>
        <dbReference type="ARBA" id="ARBA00022695"/>
    </source>
</evidence>
<name>A0ABQ5TZU2_9PROT</name>
<dbReference type="InterPro" id="IPR008921">
    <property type="entry name" value="DNA_pol3_clamp-load_cplx_C"/>
</dbReference>
<keyword evidence="5" id="KW-0239">DNA-directed DNA polymerase</keyword>
<keyword evidence="2" id="KW-0808">Transferase</keyword>
<dbReference type="SUPFAM" id="SSF52540">
    <property type="entry name" value="P-loop containing nucleoside triphosphate hydrolases"/>
    <property type="match status" value="1"/>
</dbReference>
<dbReference type="PANTHER" id="PTHR34388">
    <property type="entry name" value="DNA POLYMERASE III SUBUNIT DELTA"/>
    <property type="match status" value="1"/>
</dbReference>
<evidence type="ECO:0000313" key="9">
    <source>
        <dbReference type="EMBL" id="GLQ04951.1"/>
    </source>
</evidence>
<gene>
    <name evidence="9" type="primary">holA</name>
    <name evidence="9" type="ORF">GCM10007924_01720</name>
</gene>
<organism evidence="9 10">
    <name type="scientific">Sneathiella chinensis</name>
    <dbReference type="NCBI Taxonomy" id="349750"/>
    <lineage>
        <taxon>Bacteria</taxon>
        <taxon>Pseudomonadati</taxon>
        <taxon>Pseudomonadota</taxon>
        <taxon>Alphaproteobacteria</taxon>
        <taxon>Sneathiellales</taxon>
        <taxon>Sneathiellaceae</taxon>
        <taxon>Sneathiella</taxon>
    </lineage>
</organism>
<evidence type="ECO:0000259" key="8">
    <source>
        <dbReference type="Pfam" id="PF21694"/>
    </source>
</evidence>
<keyword evidence="3" id="KW-0548">Nucleotidyltransferase</keyword>
<dbReference type="Gene3D" id="1.10.8.60">
    <property type="match status" value="1"/>
</dbReference>
<dbReference type="SUPFAM" id="SSF48019">
    <property type="entry name" value="post-AAA+ oligomerization domain-like"/>
    <property type="match status" value="1"/>
</dbReference>
<dbReference type="EMBL" id="BSNF01000001">
    <property type="protein sequence ID" value="GLQ04951.1"/>
    <property type="molecule type" value="Genomic_DNA"/>
</dbReference>
<keyword evidence="10" id="KW-1185">Reference proteome</keyword>
<evidence type="ECO:0000256" key="6">
    <source>
        <dbReference type="ARBA" id="ARBA00034754"/>
    </source>
</evidence>
<dbReference type="EC" id="2.7.7.7" evidence="1"/>
<dbReference type="Proteomes" id="UP001161409">
    <property type="component" value="Unassembled WGS sequence"/>
</dbReference>
<comment type="similarity">
    <text evidence="6">Belongs to the DNA polymerase HolA subunit family.</text>
</comment>
<dbReference type="InterPro" id="IPR027417">
    <property type="entry name" value="P-loop_NTPase"/>
</dbReference>
<evidence type="ECO:0000256" key="1">
    <source>
        <dbReference type="ARBA" id="ARBA00012417"/>
    </source>
</evidence>
<dbReference type="NCBIfam" id="TIGR01128">
    <property type="entry name" value="holA"/>
    <property type="match status" value="1"/>
</dbReference>
<dbReference type="InterPro" id="IPR048466">
    <property type="entry name" value="DNA_pol3_delta-like_C"/>
</dbReference>
<comment type="caution">
    <text evidence="9">The sequence shown here is derived from an EMBL/GenBank/DDBJ whole genome shotgun (WGS) entry which is preliminary data.</text>
</comment>
<reference evidence="9" key="1">
    <citation type="journal article" date="2014" name="Int. J. Syst. Evol. Microbiol.">
        <title>Complete genome of a new Firmicutes species belonging to the dominant human colonic microbiota ('Ruminococcus bicirculans') reveals two chromosomes and a selective capacity to utilize plant glucans.</title>
        <authorList>
            <consortium name="NISC Comparative Sequencing Program"/>
            <person name="Wegmann U."/>
            <person name="Louis P."/>
            <person name="Goesmann A."/>
            <person name="Henrissat B."/>
            <person name="Duncan S.H."/>
            <person name="Flint H.J."/>
        </authorList>
    </citation>
    <scope>NUCLEOTIDE SEQUENCE</scope>
    <source>
        <strain evidence="9">NBRC 103408</strain>
    </source>
</reference>
<feature type="domain" description="DNA polymerase III delta subunit-like C-terminal" evidence="8">
    <location>
        <begin position="214"/>
        <end position="327"/>
    </location>
</feature>
<dbReference type="Pfam" id="PF21694">
    <property type="entry name" value="DNA_pol3_delta_C"/>
    <property type="match status" value="1"/>
</dbReference>
<keyword evidence="4" id="KW-0235">DNA replication</keyword>